<accession>A0A0A9AIZ8</accession>
<feature type="region of interest" description="Disordered" evidence="1">
    <location>
        <begin position="1"/>
        <end position="30"/>
    </location>
</feature>
<dbReference type="EMBL" id="GBRH01246251">
    <property type="protein sequence ID" value="JAD51644.1"/>
    <property type="molecule type" value="Transcribed_RNA"/>
</dbReference>
<sequence length="89" mass="9572">MLEGRKIQKNKKMYGSHLSSSSLTASPSSPVGWHRGILPCSCLLSLDLVGASDQLHAALLLLSPLTGALPSSSFLLTRIRHSRHPKLCP</sequence>
<evidence type="ECO:0000313" key="2">
    <source>
        <dbReference type="EMBL" id="JAD51644.1"/>
    </source>
</evidence>
<name>A0A0A9AIZ8_ARUDO</name>
<proteinExistence type="predicted"/>
<evidence type="ECO:0000256" key="1">
    <source>
        <dbReference type="SAM" id="MobiDB-lite"/>
    </source>
</evidence>
<organism evidence="2">
    <name type="scientific">Arundo donax</name>
    <name type="common">Giant reed</name>
    <name type="synonym">Donax arundinaceus</name>
    <dbReference type="NCBI Taxonomy" id="35708"/>
    <lineage>
        <taxon>Eukaryota</taxon>
        <taxon>Viridiplantae</taxon>
        <taxon>Streptophyta</taxon>
        <taxon>Embryophyta</taxon>
        <taxon>Tracheophyta</taxon>
        <taxon>Spermatophyta</taxon>
        <taxon>Magnoliopsida</taxon>
        <taxon>Liliopsida</taxon>
        <taxon>Poales</taxon>
        <taxon>Poaceae</taxon>
        <taxon>PACMAD clade</taxon>
        <taxon>Arundinoideae</taxon>
        <taxon>Arundineae</taxon>
        <taxon>Arundo</taxon>
    </lineage>
</organism>
<feature type="compositionally biased region" description="Low complexity" evidence="1">
    <location>
        <begin position="16"/>
        <end position="30"/>
    </location>
</feature>
<reference evidence="2" key="1">
    <citation type="submission" date="2014-09" db="EMBL/GenBank/DDBJ databases">
        <authorList>
            <person name="Magalhaes I.L.F."/>
            <person name="Oliveira U."/>
            <person name="Santos F.R."/>
            <person name="Vidigal T.H.D.A."/>
            <person name="Brescovit A.D."/>
            <person name="Santos A.J."/>
        </authorList>
    </citation>
    <scope>NUCLEOTIDE SEQUENCE</scope>
    <source>
        <tissue evidence="2">Shoot tissue taken approximately 20 cm above the soil surface</tissue>
    </source>
</reference>
<reference evidence="2" key="2">
    <citation type="journal article" date="2015" name="Data Brief">
        <title>Shoot transcriptome of the giant reed, Arundo donax.</title>
        <authorList>
            <person name="Barrero R.A."/>
            <person name="Guerrero F.D."/>
            <person name="Moolhuijzen P."/>
            <person name="Goolsby J.A."/>
            <person name="Tidwell J."/>
            <person name="Bellgard S.E."/>
            <person name="Bellgard M.I."/>
        </authorList>
    </citation>
    <scope>NUCLEOTIDE SEQUENCE</scope>
    <source>
        <tissue evidence="2">Shoot tissue taken approximately 20 cm above the soil surface</tissue>
    </source>
</reference>
<protein>
    <submittedName>
        <fullName evidence="2">Uncharacterized protein</fullName>
    </submittedName>
</protein>
<dbReference type="AlphaFoldDB" id="A0A0A9AIZ8"/>